<evidence type="ECO:0000313" key="4">
    <source>
        <dbReference type="Proteomes" id="UP000483379"/>
    </source>
</evidence>
<dbReference type="EMBL" id="JAAIJQ010000006">
    <property type="protein sequence ID" value="NEV60953.1"/>
    <property type="molecule type" value="Genomic_DNA"/>
</dbReference>
<proteinExistence type="predicted"/>
<evidence type="ECO:0000313" key="3">
    <source>
        <dbReference type="EMBL" id="NEV60953.1"/>
    </source>
</evidence>
<reference evidence="3 4" key="1">
    <citation type="submission" date="2020-02" db="EMBL/GenBank/DDBJ databases">
        <title>Genome sequences of Thiorhodococcus mannitoliphagus and Thiorhodococcus minor, purple sulfur photosynthetic bacteria in the gammaproteobacterial family, Chromatiaceae.</title>
        <authorList>
            <person name="Aviles F.A."/>
            <person name="Meyer T.E."/>
            <person name="Kyndt J.A."/>
        </authorList>
    </citation>
    <scope>NUCLEOTIDE SEQUENCE [LARGE SCALE GENOMIC DNA]</scope>
    <source>
        <strain evidence="3 4">DSM 11518</strain>
    </source>
</reference>
<gene>
    <name evidence="3" type="ORF">G3446_03405</name>
</gene>
<sequence length="118" mass="12312">MKSVFHLAALGTAAALALSGCGSTGSYESGSTAAPPSGSAMSGQSDTWYTRLVGAADDGAENQLRIKGFRQVDSFESGRDGYGSVWYSDATGQCLQVIAVSGRVDSSQDIQTHPRCRR</sequence>
<comment type="caution">
    <text evidence="3">The sequence shown here is derived from an EMBL/GenBank/DDBJ whole genome shotgun (WGS) entry which is preliminary data.</text>
</comment>
<keyword evidence="4" id="KW-1185">Reference proteome</keyword>
<feature type="region of interest" description="Disordered" evidence="1">
    <location>
        <begin position="22"/>
        <end position="44"/>
    </location>
</feature>
<dbReference type="RefSeq" id="WP_164451001.1">
    <property type="nucleotide sequence ID" value="NZ_JAAIJQ010000006.1"/>
</dbReference>
<feature type="signal peptide" evidence="2">
    <location>
        <begin position="1"/>
        <end position="17"/>
    </location>
</feature>
<evidence type="ECO:0000256" key="1">
    <source>
        <dbReference type="SAM" id="MobiDB-lite"/>
    </source>
</evidence>
<keyword evidence="2" id="KW-0732">Signal</keyword>
<dbReference type="AlphaFoldDB" id="A0A6M0JWH0"/>
<name>A0A6M0JWH0_9GAMM</name>
<feature type="chain" id="PRO_5027096472" evidence="2">
    <location>
        <begin position="18"/>
        <end position="118"/>
    </location>
</feature>
<dbReference type="PROSITE" id="PS51257">
    <property type="entry name" value="PROKAR_LIPOPROTEIN"/>
    <property type="match status" value="1"/>
</dbReference>
<accession>A0A6M0JWH0</accession>
<organism evidence="3 4">
    <name type="scientific">Thiorhodococcus minor</name>
    <dbReference type="NCBI Taxonomy" id="57489"/>
    <lineage>
        <taxon>Bacteria</taxon>
        <taxon>Pseudomonadati</taxon>
        <taxon>Pseudomonadota</taxon>
        <taxon>Gammaproteobacteria</taxon>
        <taxon>Chromatiales</taxon>
        <taxon>Chromatiaceae</taxon>
        <taxon>Thiorhodococcus</taxon>
    </lineage>
</organism>
<evidence type="ECO:0000256" key="2">
    <source>
        <dbReference type="SAM" id="SignalP"/>
    </source>
</evidence>
<dbReference type="Proteomes" id="UP000483379">
    <property type="component" value="Unassembled WGS sequence"/>
</dbReference>
<protein>
    <submittedName>
        <fullName evidence="3">Uncharacterized protein</fullName>
    </submittedName>
</protein>